<dbReference type="Pfam" id="PF01381">
    <property type="entry name" value="HTH_3"/>
    <property type="match status" value="1"/>
</dbReference>
<feature type="domain" description="HTH cro/C1-type" evidence="2">
    <location>
        <begin position="70"/>
        <end position="124"/>
    </location>
</feature>
<dbReference type="PROSITE" id="PS50943">
    <property type="entry name" value="HTH_CROC1"/>
    <property type="match status" value="1"/>
</dbReference>
<accession>A0A1I7BYL3</accession>
<reference evidence="4" key="1">
    <citation type="submission" date="2016-10" db="EMBL/GenBank/DDBJ databases">
        <authorList>
            <person name="Varghese N."/>
            <person name="Submissions S."/>
        </authorList>
    </citation>
    <scope>NUCLEOTIDE SEQUENCE [LARGE SCALE GENOMIC DNA]</scope>
    <source>
        <strain evidence="4">DSM 23445</strain>
    </source>
</reference>
<dbReference type="Proteomes" id="UP000199673">
    <property type="component" value="Unassembled WGS sequence"/>
</dbReference>
<keyword evidence="4" id="KW-1185">Reference proteome</keyword>
<dbReference type="InterPro" id="IPR001387">
    <property type="entry name" value="Cro/C1-type_HTH"/>
</dbReference>
<dbReference type="InterPro" id="IPR010982">
    <property type="entry name" value="Lambda_DNA-bd_dom_sf"/>
</dbReference>
<evidence type="ECO:0000259" key="2">
    <source>
        <dbReference type="PROSITE" id="PS50943"/>
    </source>
</evidence>
<keyword evidence="1" id="KW-1133">Transmembrane helix</keyword>
<proteinExistence type="predicted"/>
<feature type="transmembrane region" description="Helical" evidence="1">
    <location>
        <begin position="204"/>
        <end position="222"/>
    </location>
</feature>
<feature type="transmembrane region" description="Helical" evidence="1">
    <location>
        <begin position="242"/>
        <end position="262"/>
    </location>
</feature>
<dbReference type="EMBL" id="FPBF01000003">
    <property type="protein sequence ID" value="SFT92239.1"/>
    <property type="molecule type" value="Genomic_DNA"/>
</dbReference>
<dbReference type="CDD" id="cd00093">
    <property type="entry name" value="HTH_XRE"/>
    <property type="match status" value="1"/>
</dbReference>
<dbReference type="AlphaFoldDB" id="A0A1I7BYL3"/>
<keyword evidence="1" id="KW-0812">Transmembrane</keyword>
<protein>
    <submittedName>
        <fullName evidence="3">Helix-turn-helix</fullName>
    </submittedName>
</protein>
<sequence>MILQKHLYGNGDVFFVNGLCGLIALFFYIVGQMSGQNRAYFVLSPNSIPEIAMVNQNLFEMKQPELGKKISEMRKAKGLTQEELVEMCNLNVRTIQRIEAGEVTPRSYTIKALFEALGAQLENIESEKHSVYPKSLVQWLYTGLGAGLVYFFLSYFDISMEVEWMEGSYTNSVTFGLVKVGVLITFSLFLLGLIKMTGTFPNKILQIALWVMLIANGLWYSVDLISLATSSFRMEDYYVVKLGTFGLAYGFIGAGFLCYKNLWSNIPQILGGLGIVSGILIFSVVGALLALIPLTMFEIGELAFLIWGVNKIGRTSSPGSTFSAEFQSQ</sequence>
<dbReference type="Gene3D" id="1.10.260.40">
    <property type="entry name" value="lambda repressor-like DNA-binding domains"/>
    <property type="match status" value="1"/>
</dbReference>
<dbReference type="STRING" id="305507.SAMN04489724_2853"/>
<feature type="transmembrane region" description="Helical" evidence="1">
    <location>
        <begin position="173"/>
        <end position="192"/>
    </location>
</feature>
<feature type="transmembrane region" description="Helical" evidence="1">
    <location>
        <begin position="136"/>
        <end position="153"/>
    </location>
</feature>
<feature type="transmembrane region" description="Helical" evidence="1">
    <location>
        <begin position="13"/>
        <end position="31"/>
    </location>
</feature>
<name>A0A1I7BYL3_9BACT</name>
<dbReference type="SUPFAM" id="SSF47413">
    <property type="entry name" value="lambda repressor-like DNA-binding domains"/>
    <property type="match status" value="1"/>
</dbReference>
<dbReference type="GO" id="GO:0003677">
    <property type="term" value="F:DNA binding"/>
    <property type="evidence" value="ECO:0007669"/>
    <property type="project" value="InterPro"/>
</dbReference>
<dbReference type="SMART" id="SM00530">
    <property type="entry name" value="HTH_XRE"/>
    <property type="match status" value="1"/>
</dbReference>
<evidence type="ECO:0000313" key="3">
    <source>
        <dbReference type="EMBL" id="SFT92239.1"/>
    </source>
</evidence>
<keyword evidence="1" id="KW-0472">Membrane</keyword>
<evidence type="ECO:0000313" key="4">
    <source>
        <dbReference type="Proteomes" id="UP000199673"/>
    </source>
</evidence>
<organism evidence="3 4">
    <name type="scientific">Algoriphagus locisalis</name>
    <dbReference type="NCBI Taxonomy" id="305507"/>
    <lineage>
        <taxon>Bacteria</taxon>
        <taxon>Pseudomonadati</taxon>
        <taxon>Bacteroidota</taxon>
        <taxon>Cytophagia</taxon>
        <taxon>Cytophagales</taxon>
        <taxon>Cyclobacteriaceae</taxon>
        <taxon>Algoriphagus</taxon>
    </lineage>
</organism>
<feature type="transmembrane region" description="Helical" evidence="1">
    <location>
        <begin position="269"/>
        <end position="292"/>
    </location>
</feature>
<evidence type="ECO:0000256" key="1">
    <source>
        <dbReference type="SAM" id="Phobius"/>
    </source>
</evidence>
<gene>
    <name evidence="3" type="ORF">SAMN04489724_2853</name>
</gene>